<evidence type="ECO:0000256" key="2">
    <source>
        <dbReference type="SAM" id="MobiDB-lite"/>
    </source>
</evidence>
<feature type="coiled-coil region" evidence="1">
    <location>
        <begin position="19"/>
        <end position="118"/>
    </location>
</feature>
<proteinExistence type="predicted"/>
<dbReference type="AlphaFoldDB" id="A0A9K3D4P9"/>
<keyword evidence="3" id="KW-0732">Signal</keyword>
<evidence type="ECO:0000256" key="1">
    <source>
        <dbReference type="SAM" id="Coils"/>
    </source>
</evidence>
<evidence type="ECO:0000313" key="4">
    <source>
        <dbReference type="EMBL" id="GIQ87625.1"/>
    </source>
</evidence>
<evidence type="ECO:0000313" key="5">
    <source>
        <dbReference type="Proteomes" id="UP000265618"/>
    </source>
</evidence>
<sequence length="255" mass="28775">MLLTLSLLQTVLEAGTEGSASVERERAREAERMRQAELRKVAELETRLRKEAQLLVEEPTQRAERAEEMLTRALEREEALKKENEALGDKESADLCRVSDLEAENTRLKGVVQAMQVENFVVLRKLSRFYTDTPVPQSEQEREVQLEGERVDAQDQDERQSLITEQVAVQREKLRERSSDRSVTRSSSHPLASTATLGSTGTGSEADVARLVSEMDARLSGAGMPPIITWSQENNRWQIGRRAVCLTAIRDKLMI</sequence>
<dbReference type="Proteomes" id="UP000265618">
    <property type="component" value="Unassembled WGS sequence"/>
</dbReference>
<feature type="compositionally biased region" description="Basic and acidic residues" evidence="2">
    <location>
        <begin position="139"/>
        <end position="160"/>
    </location>
</feature>
<organism evidence="4 5">
    <name type="scientific">Kipferlia bialata</name>
    <dbReference type="NCBI Taxonomy" id="797122"/>
    <lineage>
        <taxon>Eukaryota</taxon>
        <taxon>Metamonada</taxon>
        <taxon>Carpediemonas-like organisms</taxon>
        <taxon>Kipferlia</taxon>
    </lineage>
</organism>
<reference evidence="4 5" key="1">
    <citation type="journal article" date="2018" name="PLoS ONE">
        <title>The draft genome of Kipferlia bialata reveals reductive genome evolution in fornicate parasites.</title>
        <authorList>
            <person name="Tanifuji G."/>
            <person name="Takabayashi S."/>
            <person name="Kume K."/>
            <person name="Takagi M."/>
            <person name="Nakayama T."/>
            <person name="Kamikawa R."/>
            <person name="Inagaki Y."/>
            <person name="Hashimoto T."/>
        </authorList>
    </citation>
    <scope>NUCLEOTIDE SEQUENCE [LARGE SCALE GENOMIC DNA]</scope>
    <source>
        <strain evidence="4">NY0173</strain>
    </source>
</reference>
<feature type="compositionally biased region" description="Basic and acidic residues" evidence="2">
    <location>
        <begin position="170"/>
        <end position="183"/>
    </location>
</feature>
<gene>
    <name evidence="4" type="ORF">KIPB_009702</name>
</gene>
<protein>
    <submittedName>
        <fullName evidence="4">Uncharacterized protein</fullName>
    </submittedName>
</protein>
<keyword evidence="5" id="KW-1185">Reference proteome</keyword>
<evidence type="ECO:0000256" key="3">
    <source>
        <dbReference type="SAM" id="SignalP"/>
    </source>
</evidence>
<feature type="chain" id="PRO_5039955112" evidence="3">
    <location>
        <begin position="19"/>
        <end position="255"/>
    </location>
</feature>
<keyword evidence="1" id="KW-0175">Coiled coil</keyword>
<accession>A0A9K3D4P9</accession>
<feature type="compositionally biased region" description="Low complexity" evidence="2">
    <location>
        <begin position="184"/>
        <end position="204"/>
    </location>
</feature>
<feature type="region of interest" description="Disordered" evidence="2">
    <location>
        <begin position="132"/>
        <end position="204"/>
    </location>
</feature>
<feature type="non-terminal residue" evidence="4">
    <location>
        <position position="1"/>
    </location>
</feature>
<feature type="signal peptide" evidence="3">
    <location>
        <begin position="1"/>
        <end position="18"/>
    </location>
</feature>
<comment type="caution">
    <text evidence="4">The sequence shown here is derived from an EMBL/GenBank/DDBJ whole genome shotgun (WGS) entry which is preliminary data.</text>
</comment>
<name>A0A9K3D4P9_9EUKA</name>
<dbReference type="EMBL" id="BDIP01003374">
    <property type="protein sequence ID" value="GIQ87625.1"/>
    <property type="molecule type" value="Genomic_DNA"/>
</dbReference>